<accession>A0AAU9RWB4</accession>
<dbReference type="GO" id="GO:0005576">
    <property type="term" value="C:extracellular region"/>
    <property type="evidence" value="ECO:0007669"/>
    <property type="project" value="UniProtKB-SubCell"/>
</dbReference>
<organism evidence="8 9">
    <name type="scientific">Thlaspi arvense</name>
    <name type="common">Field penny-cress</name>
    <dbReference type="NCBI Taxonomy" id="13288"/>
    <lineage>
        <taxon>Eukaryota</taxon>
        <taxon>Viridiplantae</taxon>
        <taxon>Streptophyta</taxon>
        <taxon>Embryophyta</taxon>
        <taxon>Tracheophyta</taxon>
        <taxon>Spermatophyta</taxon>
        <taxon>Magnoliopsida</taxon>
        <taxon>eudicotyledons</taxon>
        <taxon>Gunneridae</taxon>
        <taxon>Pentapetalae</taxon>
        <taxon>rosids</taxon>
        <taxon>malvids</taxon>
        <taxon>Brassicales</taxon>
        <taxon>Brassicaceae</taxon>
        <taxon>Thlaspideae</taxon>
        <taxon>Thlaspi</taxon>
    </lineage>
</organism>
<dbReference type="EMBL" id="OU466858">
    <property type="protein sequence ID" value="CAH2048047.1"/>
    <property type="molecule type" value="Genomic_DNA"/>
</dbReference>
<comment type="similarity">
    <text evidence="2">Belongs to the plant thionin (TC 1.C.44) family.</text>
</comment>
<sequence>MEGKTVILSVLIMTLIMAQIQVDAKICCPSESARIAYELCLGAYGGSSMTCLPMIGCKDVAENTCPPGYPNGILKNSAQGDAVNEYCKLGCAFSVCGAVTTLQNSDANEIWDGAVEQCTNACSTICNKGFLTAVKSA</sequence>
<evidence type="ECO:0000256" key="1">
    <source>
        <dbReference type="ARBA" id="ARBA00004613"/>
    </source>
</evidence>
<evidence type="ECO:0000256" key="7">
    <source>
        <dbReference type="SAM" id="SignalP"/>
    </source>
</evidence>
<keyword evidence="3" id="KW-0964">Secreted</keyword>
<dbReference type="Gene3D" id="3.30.1350.10">
    <property type="entry name" value="Thionin-like"/>
    <property type="match status" value="1"/>
</dbReference>
<evidence type="ECO:0000256" key="3">
    <source>
        <dbReference type="ARBA" id="ARBA00022525"/>
    </source>
</evidence>
<comment type="subcellular location">
    <subcellularLocation>
        <location evidence="1">Secreted</location>
    </subcellularLocation>
</comment>
<evidence type="ECO:0000256" key="4">
    <source>
        <dbReference type="ARBA" id="ARBA00022656"/>
    </source>
</evidence>
<dbReference type="Pfam" id="PF00321">
    <property type="entry name" value="Thionin"/>
    <property type="match status" value="1"/>
</dbReference>
<dbReference type="Proteomes" id="UP000836841">
    <property type="component" value="Chromosome 2"/>
</dbReference>
<evidence type="ECO:0000313" key="8">
    <source>
        <dbReference type="EMBL" id="CAH2048047.1"/>
    </source>
</evidence>
<dbReference type="AlphaFoldDB" id="A0AAU9RWB4"/>
<proteinExistence type="inferred from homology"/>
<evidence type="ECO:0000256" key="6">
    <source>
        <dbReference type="ARBA" id="ARBA00023157"/>
    </source>
</evidence>
<keyword evidence="9" id="KW-1185">Reference proteome</keyword>
<keyword evidence="4" id="KW-0800">Toxin</keyword>
<name>A0AAU9RWB4_THLAR</name>
<gene>
    <name evidence="8" type="ORF">TAV2_LOCUS6142</name>
</gene>
<dbReference type="PANTHER" id="PTHR33920:SF2">
    <property type="entry name" value="THIONIN-2.1-RELATED"/>
    <property type="match status" value="1"/>
</dbReference>
<dbReference type="PROSITE" id="PS00271">
    <property type="entry name" value="THIONIN"/>
    <property type="match status" value="1"/>
</dbReference>
<feature type="signal peptide" evidence="7">
    <location>
        <begin position="1"/>
        <end position="24"/>
    </location>
</feature>
<reference evidence="8 9" key="1">
    <citation type="submission" date="2022-03" db="EMBL/GenBank/DDBJ databases">
        <authorList>
            <person name="Nunn A."/>
            <person name="Chopra R."/>
            <person name="Nunn A."/>
            <person name="Contreras Garrido A."/>
        </authorList>
    </citation>
    <scope>NUCLEOTIDE SEQUENCE [LARGE SCALE GENOMIC DNA]</scope>
</reference>
<keyword evidence="5" id="KW-0611">Plant defense</keyword>
<dbReference type="GO" id="GO:0090729">
    <property type="term" value="F:toxin activity"/>
    <property type="evidence" value="ECO:0007669"/>
    <property type="project" value="UniProtKB-KW"/>
</dbReference>
<dbReference type="SUPFAM" id="SSF57429">
    <property type="entry name" value="Crambin-like"/>
    <property type="match status" value="1"/>
</dbReference>
<evidence type="ECO:0000313" key="9">
    <source>
        <dbReference type="Proteomes" id="UP000836841"/>
    </source>
</evidence>
<keyword evidence="7" id="KW-0732">Signal</keyword>
<dbReference type="InterPro" id="IPR036391">
    <property type="entry name" value="Thionin-like_sf"/>
</dbReference>
<evidence type="ECO:0000256" key="5">
    <source>
        <dbReference type="ARBA" id="ARBA00022821"/>
    </source>
</evidence>
<dbReference type="InterPro" id="IPR001010">
    <property type="entry name" value="Thionin"/>
</dbReference>
<feature type="chain" id="PRO_5043885767" description="Thionin" evidence="7">
    <location>
        <begin position="25"/>
        <end position="137"/>
    </location>
</feature>
<protein>
    <recommendedName>
        <fullName evidence="10">Thionin</fullName>
    </recommendedName>
</protein>
<evidence type="ECO:0000256" key="2">
    <source>
        <dbReference type="ARBA" id="ARBA00009872"/>
    </source>
</evidence>
<dbReference type="PANTHER" id="PTHR33920">
    <property type="entry name" value="THIONIN-2.1-RELATED"/>
    <property type="match status" value="1"/>
</dbReference>
<keyword evidence="6" id="KW-1015">Disulfide bond</keyword>
<dbReference type="GO" id="GO:0006952">
    <property type="term" value="P:defense response"/>
    <property type="evidence" value="ECO:0007669"/>
    <property type="project" value="UniProtKB-KW"/>
</dbReference>
<evidence type="ECO:0008006" key="10">
    <source>
        <dbReference type="Google" id="ProtNLM"/>
    </source>
</evidence>